<reference evidence="2" key="2">
    <citation type="submission" date="2012-09" db="EMBL/GenBank/DDBJ databases">
        <title>The complete sequence of Psychroflexus torquis an extreme psychrophile from sea-ice that is stimulated by light.</title>
        <authorList>
            <person name="Feng S."/>
            <person name="Powell S.M."/>
            <person name="Bowman J.P."/>
        </authorList>
    </citation>
    <scope>NUCLEOTIDE SEQUENCE [LARGE SCALE GENOMIC DNA]</scope>
    <source>
        <strain evidence="2">ATCC 700755</strain>
    </source>
</reference>
<protein>
    <submittedName>
        <fullName evidence="2">Zinc-dependent aminopeptidase, peptidase M28_like_PA family</fullName>
    </submittedName>
</protein>
<dbReference type="InterPro" id="IPR045175">
    <property type="entry name" value="M28_fam"/>
</dbReference>
<accession>K4IID5</accession>
<dbReference type="PANTHER" id="PTHR12147:SF26">
    <property type="entry name" value="PEPTIDASE M28 DOMAIN-CONTAINING PROTEIN"/>
    <property type="match status" value="1"/>
</dbReference>
<dbReference type="GO" id="GO:0006508">
    <property type="term" value="P:proteolysis"/>
    <property type="evidence" value="ECO:0007669"/>
    <property type="project" value="InterPro"/>
</dbReference>
<evidence type="ECO:0000259" key="1">
    <source>
        <dbReference type="Pfam" id="PF04389"/>
    </source>
</evidence>
<dbReference type="eggNOG" id="COG2234">
    <property type="taxonomic scope" value="Bacteria"/>
</dbReference>
<keyword evidence="2" id="KW-0645">Protease</keyword>
<dbReference type="KEGG" id="ptq:P700755_002856"/>
<dbReference type="SUPFAM" id="SSF53187">
    <property type="entry name" value="Zn-dependent exopeptidases"/>
    <property type="match status" value="1"/>
</dbReference>
<dbReference type="InterPro" id="IPR018247">
    <property type="entry name" value="EF_Hand_1_Ca_BS"/>
</dbReference>
<name>K4IID5_PSYTT</name>
<dbReference type="Pfam" id="PF04389">
    <property type="entry name" value="Peptidase_M28"/>
    <property type="match status" value="1"/>
</dbReference>
<evidence type="ECO:0000313" key="3">
    <source>
        <dbReference type="Proteomes" id="UP000008514"/>
    </source>
</evidence>
<dbReference type="EMBL" id="CP003879">
    <property type="protein sequence ID" value="AFU69568.1"/>
    <property type="molecule type" value="Genomic_DNA"/>
</dbReference>
<dbReference type="STRING" id="313595.P700755_002856"/>
<dbReference type="PROSITE" id="PS51257">
    <property type="entry name" value="PROKAR_LIPOPROTEIN"/>
    <property type="match status" value="1"/>
</dbReference>
<evidence type="ECO:0000313" key="2">
    <source>
        <dbReference type="EMBL" id="AFU69568.1"/>
    </source>
</evidence>
<keyword evidence="2" id="KW-0031">Aminopeptidase</keyword>
<dbReference type="RefSeq" id="WP_015025125.1">
    <property type="nucleotide sequence ID" value="NC_018721.1"/>
</dbReference>
<dbReference type="PROSITE" id="PS00018">
    <property type="entry name" value="EF_HAND_1"/>
    <property type="match status" value="1"/>
</dbReference>
<feature type="domain" description="Peptidase M28" evidence="1">
    <location>
        <begin position="108"/>
        <end position="316"/>
    </location>
</feature>
<dbReference type="HOGENOM" id="CLU_019932_0_0_10"/>
<dbReference type="GO" id="GO:0004177">
    <property type="term" value="F:aminopeptidase activity"/>
    <property type="evidence" value="ECO:0007669"/>
    <property type="project" value="UniProtKB-KW"/>
</dbReference>
<dbReference type="CDD" id="cd05660">
    <property type="entry name" value="M28_like_PA"/>
    <property type="match status" value="1"/>
</dbReference>
<keyword evidence="2" id="KW-0378">Hydrolase</keyword>
<gene>
    <name evidence="2" type="ordered locus">P700755_002856</name>
</gene>
<dbReference type="PANTHER" id="PTHR12147">
    <property type="entry name" value="METALLOPEPTIDASE M28 FAMILY MEMBER"/>
    <property type="match status" value="1"/>
</dbReference>
<organism evidence="2 3">
    <name type="scientific">Psychroflexus torquis (strain ATCC 700755 / CIP 106069 / ACAM 623)</name>
    <dbReference type="NCBI Taxonomy" id="313595"/>
    <lineage>
        <taxon>Bacteria</taxon>
        <taxon>Pseudomonadati</taxon>
        <taxon>Bacteroidota</taxon>
        <taxon>Flavobacteriia</taxon>
        <taxon>Flavobacteriales</taxon>
        <taxon>Flavobacteriaceae</taxon>
        <taxon>Psychroflexus</taxon>
    </lineage>
</organism>
<dbReference type="InterPro" id="IPR007484">
    <property type="entry name" value="Peptidase_M28"/>
</dbReference>
<dbReference type="Proteomes" id="UP000008514">
    <property type="component" value="Chromosome"/>
</dbReference>
<keyword evidence="3" id="KW-1185">Reference proteome</keyword>
<dbReference type="GO" id="GO:0008235">
    <property type="term" value="F:metalloexopeptidase activity"/>
    <property type="evidence" value="ECO:0007669"/>
    <property type="project" value="InterPro"/>
</dbReference>
<dbReference type="Gene3D" id="3.40.630.10">
    <property type="entry name" value="Zn peptidases"/>
    <property type="match status" value="1"/>
</dbReference>
<proteinExistence type="predicted"/>
<sequence length="337" mass="38711">MRKIILPLFLAISLVGCKTQMKDVTEVDPNQFSKTITSSELSDYLYTFSSDEFQGRDTGEPGQKKAAEYLKDYYTSLNIQGGSFEEEDSYFQTIPSAYFNDKYKASENVISIIKGSVLPEEYLVITSHYDHVGMKDGEIYNGADDDGSGTVAIMEIAEAFQKAVSEGYRPKRSIVFLHVTAEEKGLLGSKYYSENPIYPLENTVANLNIDMIGRIDEAHQDDPNYVYLIGSDKLSTDLHEISEKANSTYTNLNLDYTYNDENDPNRFYYRSDHYNFAKFDIPIIFYFNGVHEDYHQPTDTPEKIEYDLLEKRARLVFFTAWEIANRDERPFVDKPTL</sequence>
<reference evidence="2" key="1">
    <citation type="submission" date="2006-03" db="EMBL/GenBank/DDBJ databases">
        <authorList>
            <person name="Bowman J."/>
            <person name="Ferriera S."/>
            <person name="Johnson J."/>
            <person name="Kravitz S."/>
            <person name="Halpern A."/>
            <person name="Remington K."/>
            <person name="Beeson K."/>
            <person name="Tran B."/>
            <person name="Rogers Y.-H."/>
            <person name="Friedman R."/>
            <person name="Venter J.C."/>
        </authorList>
    </citation>
    <scope>NUCLEOTIDE SEQUENCE [LARGE SCALE GENOMIC DNA]</scope>
    <source>
        <strain evidence="2">ATCC 700755</strain>
    </source>
</reference>
<dbReference type="AlphaFoldDB" id="K4IID5"/>